<keyword evidence="2" id="KW-1185">Reference proteome</keyword>
<gene>
    <name evidence="1" type="ORF">M9H77_19929</name>
</gene>
<accession>A0ACC0AJ19</accession>
<dbReference type="Proteomes" id="UP001060085">
    <property type="component" value="Linkage Group LG05"/>
</dbReference>
<reference evidence="2" key="1">
    <citation type="journal article" date="2023" name="Nat. Plants">
        <title>Single-cell RNA sequencing provides a high-resolution roadmap for understanding the multicellular compartmentation of specialized metabolism.</title>
        <authorList>
            <person name="Sun S."/>
            <person name="Shen X."/>
            <person name="Li Y."/>
            <person name="Li Y."/>
            <person name="Wang S."/>
            <person name="Li R."/>
            <person name="Zhang H."/>
            <person name="Shen G."/>
            <person name="Guo B."/>
            <person name="Wei J."/>
            <person name="Xu J."/>
            <person name="St-Pierre B."/>
            <person name="Chen S."/>
            <person name="Sun C."/>
        </authorList>
    </citation>
    <scope>NUCLEOTIDE SEQUENCE [LARGE SCALE GENOMIC DNA]</scope>
</reference>
<evidence type="ECO:0000313" key="2">
    <source>
        <dbReference type="Proteomes" id="UP001060085"/>
    </source>
</evidence>
<dbReference type="EMBL" id="CM044705">
    <property type="protein sequence ID" value="KAI5660606.1"/>
    <property type="molecule type" value="Genomic_DNA"/>
</dbReference>
<sequence length="535" mass="61347">MAFTEESSYFQTISMFSFSSILLLLLCCYYLIKLLWPVKKSCSLPINWPVMGMLPSLLHNAYRIHEFATDILQETTQGTFVLEGPWFCNLDIVVTSDPANIHHILSKNFSNYPKGTEFRKIFDILGNGIFNSDDELWEIQRKITLSLMNHQNFYKLLERTTWEKIEQGLIPVLDHFVDFQSFDLQDIFQRFTFDGICKLLLDHDPLSLSINLPYVPCEKAFNSTMEALLYRHILPETIWRFQKWFGIGKEKNLSKAWVDFDHFIYSVLENLTNTETSSSKEGVNFDFDCLKTFSEAYESSSSSSGKLKSHVFSGDLKVFLRDTILNLMLAGRDTTSTGLTWLFWLLSKNPSVEIKVRKEIESVLNIKDDDDGRNLKFFSVQDSRKLVYLHGAISEALRLFPPVAFESKSPIKPDILPSGLKLDANAKVILSFYSMGRMESIWGKDCLEFKPERWISSSGNVKHEPSFKFPAFNAGRRTCLGKEMAYIQMKMVAATIISKYKIKAVEGHPIAPIASTILQMKGGFPVNISRRNFIV</sequence>
<evidence type="ECO:0000313" key="1">
    <source>
        <dbReference type="EMBL" id="KAI5660606.1"/>
    </source>
</evidence>
<organism evidence="1 2">
    <name type="scientific">Catharanthus roseus</name>
    <name type="common">Madagascar periwinkle</name>
    <name type="synonym">Vinca rosea</name>
    <dbReference type="NCBI Taxonomy" id="4058"/>
    <lineage>
        <taxon>Eukaryota</taxon>
        <taxon>Viridiplantae</taxon>
        <taxon>Streptophyta</taxon>
        <taxon>Embryophyta</taxon>
        <taxon>Tracheophyta</taxon>
        <taxon>Spermatophyta</taxon>
        <taxon>Magnoliopsida</taxon>
        <taxon>eudicotyledons</taxon>
        <taxon>Gunneridae</taxon>
        <taxon>Pentapetalae</taxon>
        <taxon>asterids</taxon>
        <taxon>lamiids</taxon>
        <taxon>Gentianales</taxon>
        <taxon>Apocynaceae</taxon>
        <taxon>Rauvolfioideae</taxon>
        <taxon>Vinceae</taxon>
        <taxon>Catharanthinae</taxon>
        <taxon>Catharanthus</taxon>
    </lineage>
</organism>
<name>A0ACC0AJ19_CATRO</name>
<proteinExistence type="predicted"/>
<protein>
    <submittedName>
        <fullName evidence="1">Uncharacterized protein</fullName>
    </submittedName>
</protein>
<comment type="caution">
    <text evidence="1">The sequence shown here is derived from an EMBL/GenBank/DDBJ whole genome shotgun (WGS) entry which is preliminary data.</text>
</comment>